<reference evidence="2 3" key="1">
    <citation type="submission" date="2015-12" db="EMBL/GenBank/DDBJ databases">
        <title>Genome sequence of Aneurinibacillus soli.</title>
        <authorList>
            <person name="Lee J.S."/>
            <person name="Lee K.C."/>
            <person name="Kim K.K."/>
            <person name="Lee B.W."/>
        </authorList>
    </citation>
    <scope>NUCLEOTIDE SEQUENCE [LARGE SCALE GENOMIC DNA]</scope>
    <source>
        <strain evidence="2 3">CB4</strain>
    </source>
</reference>
<evidence type="ECO:0000313" key="3">
    <source>
        <dbReference type="Proteomes" id="UP000217696"/>
    </source>
</evidence>
<gene>
    <name evidence="2" type="ORF">CB4_02149</name>
</gene>
<keyword evidence="3" id="KW-1185">Reference proteome</keyword>
<dbReference type="AlphaFoldDB" id="A0A0U5BCQ8"/>
<sequence>MSIEHRDSLHSKNVDSVRRENTGEVIPGGPDEQKGISSSVFNLLFKDLVESEKIKLYMDELQHSVYAEGVTQAEFSARMSELTDRYIVKGMSRKDKASIIRYISACAKIESHVKANLCAIQQTASGDTVTEDHELVCTYHASQDMVNEWGRVYADTHHLPKEWTATPDLAWGLWHEPKSE</sequence>
<organism evidence="2 3">
    <name type="scientific">Aneurinibacillus soli</name>
    <dbReference type="NCBI Taxonomy" id="1500254"/>
    <lineage>
        <taxon>Bacteria</taxon>
        <taxon>Bacillati</taxon>
        <taxon>Bacillota</taxon>
        <taxon>Bacilli</taxon>
        <taxon>Bacillales</taxon>
        <taxon>Paenibacillaceae</taxon>
        <taxon>Aneurinibacillus group</taxon>
        <taxon>Aneurinibacillus</taxon>
    </lineage>
</organism>
<accession>A0A0U5BCQ8</accession>
<protein>
    <submittedName>
        <fullName evidence="2">Uncharacterized protein</fullName>
    </submittedName>
</protein>
<feature type="compositionally biased region" description="Basic and acidic residues" evidence="1">
    <location>
        <begin position="1"/>
        <end position="22"/>
    </location>
</feature>
<evidence type="ECO:0000313" key="2">
    <source>
        <dbReference type="EMBL" id="BAU27975.1"/>
    </source>
</evidence>
<dbReference type="KEGG" id="asoc:CB4_02149"/>
<dbReference type="EMBL" id="AP017312">
    <property type="protein sequence ID" value="BAU27975.1"/>
    <property type="molecule type" value="Genomic_DNA"/>
</dbReference>
<dbReference type="Proteomes" id="UP000217696">
    <property type="component" value="Chromosome"/>
</dbReference>
<dbReference type="RefSeq" id="WP_096465741.1">
    <property type="nucleotide sequence ID" value="NZ_AP017312.1"/>
</dbReference>
<proteinExistence type="predicted"/>
<feature type="region of interest" description="Disordered" evidence="1">
    <location>
        <begin position="1"/>
        <end position="33"/>
    </location>
</feature>
<dbReference type="OrthoDB" id="2679946at2"/>
<name>A0A0U5BCQ8_9BACL</name>
<evidence type="ECO:0000256" key="1">
    <source>
        <dbReference type="SAM" id="MobiDB-lite"/>
    </source>
</evidence>